<name>A0AAE1NHE9_9EUCA</name>
<keyword evidence="1" id="KW-0175">Coiled coil</keyword>
<organism evidence="3 4">
    <name type="scientific">Petrolisthes manimaculis</name>
    <dbReference type="NCBI Taxonomy" id="1843537"/>
    <lineage>
        <taxon>Eukaryota</taxon>
        <taxon>Metazoa</taxon>
        <taxon>Ecdysozoa</taxon>
        <taxon>Arthropoda</taxon>
        <taxon>Crustacea</taxon>
        <taxon>Multicrustacea</taxon>
        <taxon>Malacostraca</taxon>
        <taxon>Eumalacostraca</taxon>
        <taxon>Eucarida</taxon>
        <taxon>Decapoda</taxon>
        <taxon>Pleocyemata</taxon>
        <taxon>Anomura</taxon>
        <taxon>Galatheoidea</taxon>
        <taxon>Porcellanidae</taxon>
        <taxon>Petrolisthes</taxon>
    </lineage>
</organism>
<feature type="coiled-coil region" evidence="1">
    <location>
        <begin position="64"/>
        <end position="104"/>
    </location>
</feature>
<evidence type="ECO:0000256" key="2">
    <source>
        <dbReference type="SAM" id="MobiDB-lite"/>
    </source>
</evidence>
<reference evidence="3" key="1">
    <citation type="submission" date="2023-11" db="EMBL/GenBank/DDBJ databases">
        <title>Genome assemblies of two species of porcelain crab, Petrolisthes cinctipes and Petrolisthes manimaculis (Anomura: Porcellanidae).</title>
        <authorList>
            <person name="Angst P."/>
        </authorList>
    </citation>
    <scope>NUCLEOTIDE SEQUENCE</scope>
    <source>
        <strain evidence="3">PB745_02</strain>
        <tissue evidence="3">Gill</tissue>
    </source>
</reference>
<comment type="caution">
    <text evidence="3">The sequence shown here is derived from an EMBL/GenBank/DDBJ whole genome shotgun (WGS) entry which is preliminary data.</text>
</comment>
<feature type="compositionally biased region" description="Polar residues" evidence="2">
    <location>
        <begin position="1"/>
        <end position="11"/>
    </location>
</feature>
<sequence length="142" mass="16330">MWQSGRGSQRSHQPTTTPNPHQPNTIHTTSLLNLALPTLHRHRGDLRYEQEQELAQVAWRFMRRREKERKAQEVKARAKAEKAIAKAERERLKAEKKAAKAQLRTGAIKKGTVYPKQESGVQMAEEGQDSEGKELLNLQKER</sequence>
<dbReference type="EMBL" id="JAWZYT010005664">
    <property type="protein sequence ID" value="KAK4289918.1"/>
    <property type="molecule type" value="Genomic_DNA"/>
</dbReference>
<feature type="region of interest" description="Disordered" evidence="2">
    <location>
        <begin position="1"/>
        <end position="26"/>
    </location>
</feature>
<evidence type="ECO:0000256" key="1">
    <source>
        <dbReference type="SAM" id="Coils"/>
    </source>
</evidence>
<protein>
    <submittedName>
        <fullName evidence="3">Uncharacterized protein</fullName>
    </submittedName>
</protein>
<feature type="region of interest" description="Disordered" evidence="2">
    <location>
        <begin position="110"/>
        <end position="142"/>
    </location>
</feature>
<dbReference type="Proteomes" id="UP001292094">
    <property type="component" value="Unassembled WGS sequence"/>
</dbReference>
<accession>A0AAE1NHE9</accession>
<proteinExistence type="predicted"/>
<feature type="compositionally biased region" description="Low complexity" evidence="2">
    <location>
        <begin position="12"/>
        <end position="26"/>
    </location>
</feature>
<feature type="compositionally biased region" description="Basic and acidic residues" evidence="2">
    <location>
        <begin position="130"/>
        <end position="142"/>
    </location>
</feature>
<dbReference type="AlphaFoldDB" id="A0AAE1NHE9"/>
<evidence type="ECO:0000313" key="3">
    <source>
        <dbReference type="EMBL" id="KAK4289918.1"/>
    </source>
</evidence>
<keyword evidence="4" id="KW-1185">Reference proteome</keyword>
<gene>
    <name evidence="3" type="ORF">Pmani_037146</name>
</gene>
<evidence type="ECO:0000313" key="4">
    <source>
        <dbReference type="Proteomes" id="UP001292094"/>
    </source>
</evidence>